<feature type="chain" id="PRO_5046836259" description="PEP-CTERM sorting domain-containing protein" evidence="1">
    <location>
        <begin position="22"/>
        <end position="331"/>
    </location>
</feature>
<evidence type="ECO:0000313" key="2">
    <source>
        <dbReference type="EMBL" id="NMH60477.1"/>
    </source>
</evidence>
<reference evidence="2 3" key="1">
    <citation type="submission" date="2020-03" db="EMBL/GenBank/DDBJ databases">
        <title>Alteromonas ponticola sp. nov., isolated from seawater.</title>
        <authorList>
            <person name="Yoon J.-H."/>
            <person name="Kim Y.-O."/>
        </authorList>
    </citation>
    <scope>NUCLEOTIDE SEQUENCE [LARGE SCALE GENOMIC DNA]</scope>
    <source>
        <strain evidence="2 3">MYP5</strain>
    </source>
</reference>
<sequence>MKKLKLFATTTVLTTCSSAFAAPMLITDWNFVNEAGFSGWTSQGSGSNPITASGSSSDFGPSILSSGSLPDTLCWGDPATTNGQSCLGINSRVDQNTTQSWGEDGSMIDINGGLPQGSARTVGMGMDYSLSFKQGAALRHDNNAVTGVMLDTVTIRDGIQLEAITPSGAVAVAPELEFVVDFWETPNGGLDADGTCPFGPPSRTPTSINENGCADIFKIMGFEDGEGADLVIVDSGPDFIDFAVKFKVTGVDASIWHTHYELITRLSGLDVLFDDGQVGFVTREAGVNILNAQFSNRAFVIRAVEAAEPSTFAVLALSLLGVAGIASKRRK</sequence>
<dbReference type="NCBIfam" id="NF038125">
    <property type="entry name" value="PEP_CTERM_THxN"/>
    <property type="match status" value="1"/>
</dbReference>
<evidence type="ECO:0000256" key="1">
    <source>
        <dbReference type="SAM" id="SignalP"/>
    </source>
</evidence>
<feature type="signal peptide" evidence="1">
    <location>
        <begin position="1"/>
        <end position="21"/>
    </location>
</feature>
<dbReference type="EMBL" id="JAATNW010000005">
    <property type="protein sequence ID" value="NMH60477.1"/>
    <property type="molecule type" value="Genomic_DNA"/>
</dbReference>
<accession>A0ABX1R4S9</accession>
<protein>
    <recommendedName>
        <fullName evidence="4">PEP-CTERM sorting domain-containing protein</fullName>
    </recommendedName>
</protein>
<dbReference type="Proteomes" id="UP000709336">
    <property type="component" value="Unassembled WGS sequence"/>
</dbReference>
<dbReference type="RefSeq" id="WP_169211032.1">
    <property type="nucleotide sequence ID" value="NZ_JAATNW010000005.1"/>
</dbReference>
<keyword evidence="1" id="KW-0732">Signal</keyword>
<keyword evidence="3" id="KW-1185">Reference proteome</keyword>
<gene>
    <name evidence="2" type="ORF">HCJ96_10630</name>
</gene>
<evidence type="ECO:0000313" key="3">
    <source>
        <dbReference type="Proteomes" id="UP000709336"/>
    </source>
</evidence>
<organism evidence="2 3">
    <name type="scientific">Alteromonas ponticola</name>
    <dbReference type="NCBI Taxonomy" id="2720613"/>
    <lineage>
        <taxon>Bacteria</taxon>
        <taxon>Pseudomonadati</taxon>
        <taxon>Pseudomonadota</taxon>
        <taxon>Gammaproteobacteria</taxon>
        <taxon>Alteromonadales</taxon>
        <taxon>Alteromonadaceae</taxon>
        <taxon>Alteromonas/Salinimonas group</taxon>
        <taxon>Alteromonas</taxon>
    </lineage>
</organism>
<proteinExistence type="predicted"/>
<evidence type="ECO:0008006" key="4">
    <source>
        <dbReference type="Google" id="ProtNLM"/>
    </source>
</evidence>
<comment type="caution">
    <text evidence="2">The sequence shown here is derived from an EMBL/GenBank/DDBJ whole genome shotgun (WGS) entry which is preliminary data.</text>
</comment>
<name>A0ABX1R4S9_9ALTE</name>